<dbReference type="EMBL" id="CP000383">
    <property type="protein sequence ID" value="ABG58836.1"/>
    <property type="molecule type" value="Genomic_DNA"/>
</dbReference>
<keyword evidence="3 6" id="KW-0378">Hydrolase</keyword>
<keyword evidence="9" id="KW-1185">Reference proteome</keyword>
<proteinExistence type="inferred from homology"/>
<gene>
    <name evidence="8" type="primary">pepF</name>
    <name evidence="8" type="ordered locus">CHU_1565</name>
</gene>
<dbReference type="Gene3D" id="1.10.1370.30">
    <property type="match status" value="1"/>
</dbReference>
<dbReference type="GO" id="GO:0004222">
    <property type="term" value="F:metalloendopeptidase activity"/>
    <property type="evidence" value="ECO:0007669"/>
    <property type="project" value="InterPro"/>
</dbReference>
<dbReference type="InterPro" id="IPR011976">
    <property type="entry name" value="Pept_M3B_oligopep-rel"/>
</dbReference>
<evidence type="ECO:0000256" key="5">
    <source>
        <dbReference type="ARBA" id="ARBA00023049"/>
    </source>
</evidence>
<reference evidence="8 9" key="1">
    <citation type="journal article" date="2007" name="Appl. Environ. Microbiol.">
        <title>Genome sequence of the cellulolytic gliding bacterium Cytophaga hutchinsonii.</title>
        <authorList>
            <person name="Xie G."/>
            <person name="Bruce D.C."/>
            <person name="Challacombe J.F."/>
            <person name="Chertkov O."/>
            <person name="Detter J.C."/>
            <person name="Gilna P."/>
            <person name="Han C.S."/>
            <person name="Lucas S."/>
            <person name="Misra M."/>
            <person name="Myers G.L."/>
            <person name="Richardson P."/>
            <person name="Tapia R."/>
            <person name="Thayer N."/>
            <person name="Thompson L.S."/>
            <person name="Brettin T.S."/>
            <person name="Henrissat B."/>
            <person name="Wilson D.B."/>
            <person name="McBride M.J."/>
        </authorList>
    </citation>
    <scope>NUCLEOTIDE SEQUENCE [LARGE SCALE GENOMIC DNA]</scope>
    <source>
        <strain evidence="9">ATCC 33406 / DSM 1761 / CIP 103989 / NBRC 15051 / NCIMB 9469 / D465</strain>
    </source>
</reference>
<dbReference type="GO" id="GO:0006518">
    <property type="term" value="P:peptide metabolic process"/>
    <property type="evidence" value="ECO:0007669"/>
    <property type="project" value="TreeGrafter"/>
</dbReference>
<evidence type="ECO:0000313" key="9">
    <source>
        <dbReference type="Proteomes" id="UP000001822"/>
    </source>
</evidence>
<comment type="similarity">
    <text evidence="6">Belongs to the peptidase M3 family.</text>
</comment>
<accession>A0A6N4SRB3</accession>
<dbReference type="SUPFAM" id="SSF55486">
    <property type="entry name" value="Metalloproteases ('zincins'), catalytic domain"/>
    <property type="match status" value="1"/>
</dbReference>
<evidence type="ECO:0000256" key="2">
    <source>
        <dbReference type="ARBA" id="ARBA00022723"/>
    </source>
</evidence>
<dbReference type="PANTHER" id="PTHR11804">
    <property type="entry name" value="PROTEASE M3 THIMET OLIGOPEPTIDASE-RELATED"/>
    <property type="match status" value="1"/>
</dbReference>
<dbReference type="GO" id="GO:0006508">
    <property type="term" value="P:proteolysis"/>
    <property type="evidence" value="ECO:0007669"/>
    <property type="project" value="UniProtKB-KW"/>
</dbReference>
<dbReference type="KEGG" id="chu:CHU_1565"/>
<keyword evidence="1 6" id="KW-0645">Protease</keyword>
<feature type="domain" description="Peptidase M3A/M3B catalytic" evidence="7">
    <location>
        <begin position="172"/>
        <end position="553"/>
    </location>
</feature>
<evidence type="ECO:0000256" key="1">
    <source>
        <dbReference type="ARBA" id="ARBA00022670"/>
    </source>
</evidence>
<keyword evidence="5 6" id="KW-0482">Metalloprotease</keyword>
<evidence type="ECO:0000259" key="7">
    <source>
        <dbReference type="Pfam" id="PF01432"/>
    </source>
</evidence>
<keyword evidence="2 6" id="KW-0479">Metal-binding</keyword>
<comment type="cofactor">
    <cofactor evidence="6">
        <name>Zn(2+)</name>
        <dbReference type="ChEBI" id="CHEBI:29105"/>
    </cofactor>
    <text evidence="6">Binds 1 zinc ion.</text>
</comment>
<dbReference type="RefSeq" id="WP_011584951.1">
    <property type="nucleotide sequence ID" value="NC_008255.1"/>
</dbReference>
<dbReference type="NCBIfam" id="TIGR02289">
    <property type="entry name" value="M3_not_pepF"/>
    <property type="match status" value="1"/>
</dbReference>
<evidence type="ECO:0000256" key="3">
    <source>
        <dbReference type="ARBA" id="ARBA00022801"/>
    </source>
</evidence>
<dbReference type="OrthoDB" id="9762795at2"/>
<evidence type="ECO:0000256" key="6">
    <source>
        <dbReference type="RuleBase" id="RU003435"/>
    </source>
</evidence>
<dbReference type="Pfam" id="PF01432">
    <property type="entry name" value="Peptidase_M3"/>
    <property type="match status" value="1"/>
</dbReference>
<protein>
    <submittedName>
        <fullName evidence="8">Oligoendopeptidase F</fullName>
        <ecNumber evidence="8">3.4.24.-</ecNumber>
    </submittedName>
</protein>
<name>A0A6N4SRB3_CYTH3</name>
<dbReference type="InterPro" id="IPR045090">
    <property type="entry name" value="Pept_M3A_M3B"/>
</dbReference>
<dbReference type="AlphaFoldDB" id="A0A6N4SRB3"/>
<sequence>MKRTYLPADFKVTTWDALKPYFEELVSRNIASSNELYTWYQDRSEFESAISEDLGWRYIKMTCDTTNEEIKNAFNFFVSELQPAMAPYSNQLDTKALEDPFLKELKDKEGFDIVIKLLEKDKSIYRDENISLFSEIEQTAHEFGTISGAMTVTIDGKEITMQQASDYLLQLDRVKREEAWRRINERRYQEKDTLNNLYTTLIGLRHKVALNAGFKNFRDYMFTAMGRFDYTPADCYAFHDAIKSEVVPILNTLAEERKKALNLDALKPWDLSVNYFGNTPLKPFNDADDLTEKTIECFAALDGYTADCIATMKQMGHLDLMSRKGKAPGGYNYPLDETGVPFIFMNATQSLRDLVTMVHEGGHALHSFLTADLELNVFKHPTSEVAELASMSMELMSMEHWDIFFTDAKDLNRAKREHLESVLQTMPWVATIDLFQHTIYQKPDHTLQEREQMWKESFYPFSNNTTDWSGLENFRLTAWQKQLHLFEVPFYYIEYGMAQLGAIAVWRNYKKDPAKGYERYKKALSLGYKKSIPEVYKAAGIKFDFSKDYIKELMDFVKEELKTLSL</sequence>
<dbReference type="InterPro" id="IPR001567">
    <property type="entry name" value="Pept_M3A_M3B_dom"/>
</dbReference>
<dbReference type="Proteomes" id="UP000001822">
    <property type="component" value="Chromosome"/>
</dbReference>
<dbReference type="PANTHER" id="PTHR11804:SF48">
    <property type="entry name" value="PUTATIVE-RELATED"/>
    <property type="match status" value="1"/>
</dbReference>
<evidence type="ECO:0000256" key="4">
    <source>
        <dbReference type="ARBA" id="ARBA00022833"/>
    </source>
</evidence>
<dbReference type="CDD" id="cd09606">
    <property type="entry name" value="M3B_PepF"/>
    <property type="match status" value="1"/>
</dbReference>
<keyword evidence="4 6" id="KW-0862">Zinc</keyword>
<organism evidence="8 9">
    <name type="scientific">Cytophaga hutchinsonii (strain ATCC 33406 / DSM 1761 / CIP 103989 / NBRC 15051 / NCIMB 9469 / D465)</name>
    <dbReference type="NCBI Taxonomy" id="269798"/>
    <lineage>
        <taxon>Bacteria</taxon>
        <taxon>Pseudomonadati</taxon>
        <taxon>Bacteroidota</taxon>
        <taxon>Cytophagia</taxon>
        <taxon>Cytophagales</taxon>
        <taxon>Cytophagaceae</taxon>
        <taxon>Cytophaga</taxon>
    </lineage>
</organism>
<dbReference type="GO" id="GO:0046872">
    <property type="term" value="F:metal ion binding"/>
    <property type="evidence" value="ECO:0007669"/>
    <property type="project" value="UniProtKB-UniRule"/>
</dbReference>
<evidence type="ECO:0000313" key="8">
    <source>
        <dbReference type="EMBL" id="ABG58836.1"/>
    </source>
</evidence>
<dbReference type="EC" id="3.4.24.-" evidence="8"/>